<evidence type="ECO:0000313" key="1">
    <source>
        <dbReference type="Proteomes" id="UP000515163"/>
    </source>
</evidence>
<dbReference type="Proteomes" id="UP000515163">
    <property type="component" value="Unplaced"/>
</dbReference>
<dbReference type="KEGG" id="aten:116299687"/>
<reference evidence="2" key="1">
    <citation type="submission" date="2025-08" db="UniProtKB">
        <authorList>
            <consortium name="RefSeq"/>
        </authorList>
    </citation>
    <scope>IDENTIFICATION</scope>
    <source>
        <tissue evidence="2">Tentacle</tissue>
    </source>
</reference>
<organism evidence="1 2">
    <name type="scientific">Actinia tenebrosa</name>
    <name type="common">Australian red waratah sea anemone</name>
    <dbReference type="NCBI Taxonomy" id="6105"/>
    <lineage>
        <taxon>Eukaryota</taxon>
        <taxon>Metazoa</taxon>
        <taxon>Cnidaria</taxon>
        <taxon>Anthozoa</taxon>
        <taxon>Hexacorallia</taxon>
        <taxon>Actiniaria</taxon>
        <taxon>Actiniidae</taxon>
        <taxon>Actinia</taxon>
    </lineage>
</organism>
<gene>
    <name evidence="2" type="primary">LOC116299687</name>
</gene>
<dbReference type="InParanoid" id="A0A6P8I6S6"/>
<dbReference type="OrthoDB" id="6086925at2759"/>
<dbReference type="InterPro" id="IPR051077">
    <property type="entry name" value="Ca-dependent_lectin"/>
</dbReference>
<accession>A0A6P8I6S6</accession>
<evidence type="ECO:0000313" key="2">
    <source>
        <dbReference type="RefSeq" id="XP_031564259.1"/>
    </source>
</evidence>
<keyword evidence="1" id="KW-1185">Reference proteome</keyword>
<dbReference type="RefSeq" id="XP_031564259.1">
    <property type="nucleotide sequence ID" value="XM_031708399.1"/>
</dbReference>
<protein>
    <submittedName>
        <fullName evidence="2">Uncharacterized protein LOC116299687 isoform X1</fullName>
    </submittedName>
</protein>
<dbReference type="GeneID" id="116299687"/>
<dbReference type="AlphaFoldDB" id="A0A6P8I6S6"/>
<dbReference type="PANTHER" id="PTHR24024">
    <property type="entry name" value="PULMONARY SURFACTANT-ASSOCIATED PROTEIN A"/>
    <property type="match status" value="1"/>
</dbReference>
<dbReference type="PANTHER" id="PTHR24024:SF18">
    <property type="entry name" value="SHORT-CHAIN COLLAGEN C4-LIKE"/>
    <property type="match status" value="1"/>
</dbReference>
<sequence>MVAMACQECQERQVRKIIGTTNFERCAWCEGHAGKKWTTRTQRLSWTRRSGVRTMGKNHVSFGCLTCLQRSYRGERYGHSGGGANYVCLPETPKYGRYKNGYQNTALMYGTEYEVSRFNQFTRNLHNHDAPCAVCYVTTRSTKMMIPATYACPSGWTREYNGYLMSERYKHSHSSNFICVDQNAEAVPGTIANREGALLYPVEGVCGSLPCLPYVDGRELTCAVCSK</sequence>
<dbReference type="GO" id="GO:0005615">
    <property type="term" value="C:extracellular space"/>
    <property type="evidence" value="ECO:0007669"/>
    <property type="project" value="TreeGrafter"/>
</dbReference>
<proteinExistence type="predicted"/>
<name>A0A6P8I6S6_ACTTE</name>